<dbReference type="Gene3D" id="1.25.40.10">
    <property type="entry name" value="Tetratricopeptide repeat domain"/>
    <property type="match status" value="1"/>
</dbReference>
<accession>A0ABY5L592</accession>
<evidence type="ECO:0000259" key="4">
    <source>
        <dbReference type="Pfam" id="PF05118"/>
    </source>
</evidence>
<evidence type="ECO:0000256" key="3">
    <source>
        <dbReference type="ARBA" id="ARBA00023002"/>
    </source>
</evidence>
<gene>
    <name evidence="5" type="ORF">NMP03_08285</name>
</gene>
<evidence type="ECO:0000256" key="1">
    <source>
        <dbReference type="ARBA" id="ARBA00007730"/>
    </source>
</evidence>
<name>A0ABY5L592_9SPHN</name>
<dbReference type="InterPro" id="IPR007803">
    <property type="entry name" value="Asp/Arg/Pro-Hydrxlase"/>
</dbReference>
<evidence type="ECO:0000313" key="6">
    <source>
        <dbReference type="Proteomes" id="UP001058533"/>
    </source>
</evidence>
<dbReference type="PANTHER" id="PTHR46332:SF5">
    <property type="entry name" value="ASPARTATE BETA-HYDROXYLASE DOMAIN CONTAINING 2"/>
    <property type="match status" value="1"/>
</dbReference>
<dbReference type="RefSeq" id="WP_256504881.1">
    <property type="nucleotide sequence ID" value="NZ_CP101740.1"/>
</dbReference>
<evidence type="ECO:0000313" key="5">
    <source>
        <dbReference type="EMBL" id="UUL81233.1"/>
    </source>
</evidence>
<dbReference type="SUPFAM" id="SSF51197">
    <property type="entry name" value="Clavaminate synthase-like"/>
    <property type="match status" value="1"/>
</dbReference>
<organism evidence="5 6">
    <name type="scientific">Sphingomonas qomolangmaensis</name>
    <dbReference type="NCBI Taxonomy" id="2918765"/>
    <lineage>
        <taxon>Bacteria</taxon>
        <taxon>Pseudomonadati</taxon>
        <taxon>Pseudomonadota</taxon>
        <taxon>Alphaproteobacteria</taxon>
        <taxon>Sphingomonadales</taxon>
        <taxon>Sphingomonadaceae</taxon>
        <taxon>Sphingomonas</taxon>
    </lineage>
</organism>
<sequence>MQQRNVLDNVGAAIGLARARDLDGARAMLGRLGASADRATALAFVERQAGNLAAERAALIEALRHEPRHLSALLARGDCERRAGEPRVAVRFLRTALAVAAATPPPPALHPALREAQAFLAEQTQHFTDTMVAAVEAAGLTRADTPPRVAEAIDLLLGRRQLYLEQPSMFYFPGLAQRAFFDRSEFAWASQVEAATDAIRDELTALQDVFTPYVRADPRAPAPANHLLEHPGWGAIHLIEQGRPHPVHAARCPATMAALAFAPQPAIGTRSPMALFSRLKPGTHIAPHHGVFNTRLICHLPLVVPDGCGIRVGSHTRQWREGELLILDDSFEHEAWNRGSSDRVVLLFEIWRPDIGEEERAAITVLLAAVEEQGFAADDD</sequence>
<reference evidence="5" key="1">
    <citation type="submission" date="2022-07" db="EMBL/GenBank/DDBJ databases">
        <title>Sphingomonas sp. nov., a novel bacterium isolated from the north slope of the Mount Everest.</title>
        <authorList>
            <person name="Cui X."/>
            <person name="Liu Y."/>
        </authorList>
    </citation>
    <scope>NUCLEOTIDE SEQUENCE</scope>
    <source>
        <strain evidence="5">S5-59</strain>
    </source>
</reference>
<dbReference type="EMBL" id="CP101740">
    <property type="protein sequence ID" value="UUL81233.1"/>
    <property type="molecule type" value="Genomic_DNA"/>
</dbReference>
<dbReference type="InterPro" id="IPR027443">
    <property type="entry name" value="IPNS-like_sf"/>
</dbReference>
<dbReference type="Pfam" id="PF05118">
    <property type="entry name" value="Asp_Arg_Hydrox"/>
    <property type="match status" value="1"/>
</dbReference>
<dbReference type="InterPro" id="IPR051821">
    <property type="entry name" value="Asp/Asn_beta-hydroxylase"/>
</dbReference>
<dbReference type="Gene3D" id="2.60.120.330">
    <property type="entry name" value="B-lactam Antibiotic, Isopenicillin N Synthase, Chain"/>
    <property type="match status" value="1"/>
</dbReference>
<protein>
    <submittedName>
        <fullName evidence="5">Aspartyl/asparaginyl beta-hydroxylase domain-containing protein</fullName>
    </submittedName>
</protein>
<dbReference type="InterPro" id="IPR011990">
    <property type="entry name" value="TPR-like_helical_dom_sf"/>
</dbReference>
<feature type="domain" description="Aspartyl/asparaginy/proline hydroxylase" evidence="4">
    <location>
        <begin position="194"/>
        <end position="353"/>
    </location>
</feature>
<evidence type="ECO:0000256" key="2">
    <source>
        <dbReference type="ARBA" id="ARBA00022964"/>
    </source>
</evidence>
<keyword evidence="2" id="KW-0223">Dioxygenase</keyword>
<dbReference type="Proteomes" id="UP001058533">
    <property type="component" value="Chromosome"/>
</dbReference>
<comment type="similarity">
    <text evidence="1">Belongs to the aspartyl/asparaginyl beta-hydroxylase family.</text>
</comment>
<dbReference type="PANTHER" id="PTHR46332">
    <property type="entry name" value="ASPARTATE BETA-HYDROXYLASE DOMAIN-CONTAINING PROTEIN 2"/>
    <property type="match status" value="1"/>
</dbReference>
<keyword evidence="3" id="KW-0560">Oxidoreductase</keyword>
<keyword evidence="6" id="KW-1185">Reference proteome</keyword>
<proteinExistence type="inferred from homology"/>